<evidence type="ECO:0000313" key="3">
    <source>
        <dbReference type="EMBL" id="MBW4547578.1"/>
    </source>
</evidence>
<dbReference type="Pfam" id="PF02698">
    <property type="entry name" value="DUF218"/>
    <property type="match status" value="1"/>
</dbReference>
<dbReference type="GO" id="GO:0000270">
    <property type="term" value="P:peptidoglycan metabolic process"/>
    <property type="evidence" value="ECO:0007669"/>
    <property type="project" value="TreeGrafter"/>
</dbReference>
<feature type="transmembrane region" description="Helical" evidence="1">
    <location>
        <begin position="61"/>
        <end position="84"/>
    </location>
</feature>
<reference evidence="3" key="2">
    <citation type="journal article" date="2022" name="Microbiol. Resour. Announc.">
        <title>Metagenome Sequencing to Explore Phylogenomics of Terrestrial Cyanobacteria.</title>
        <authorList>
            <person name="Ward R.D."/>
            <person name="Stajich J.E."/>
            <person name="Johansen J.R."/>
            <person name="Huntemann M."/>
            <person name="Clum A."/>
            <person name="Foster B."/>
            <person name="Foster B."/>
            <person name="Roux S."/>
            <person name="Palaniappan K."/>
            <person name="Varghese N."/>
            <person name="Mukherjee S."/>
            <person name="Reddy T.B.K."/>
            <person name="Daum C."/>
            <person name="Copeland A."/>
            <person name="Chen I.A."/>
            <person name="Ivanova N.N."/>
            <person name="Kyrpides N.C."/>
            <person name="Shapiro N."/>
            <person name="Eloe-Fadrosh E.A."/>
            <person name="Pietrasiak N."/>
        </authorList>
    </citation>
    <scope>NUCLEOTIDE SEQUENCE</scope>
    <source>
        <strain evidence="3">CPER-KK1</strain>
    </source>
</reference>
<dbReference type="PANTHER" id="PTHR30336">
    <property type="entry name" value="INNER MEMBRANE PROTEIN, PROBABLE PERMEASE"/>
    <property type="match status" value="1"/>
</dbReference>
<dbReference type="InterPro" id="IPR051599">
    <property type="entry name" value="Cell_Envelope_Assoc"/>
</dbReference>
<dbReference type="AlphaFoldDB" id="A0A951PQ31"/>
<evidence type="ECO:0000313" key="4">
    <source>
        <dbReference type="Proteomes" id="UP000753908"/>
    </source>
</evidence>
<evidence type="ECO:0000256" key="1">
    <source>
        <dbReference type="SAM" id="Phobius"/>
    </source>
</evidence>
<dbReference type="EMBL" id="JAHHIF010000044">
    <property type="protein sequence ID" value="MBW4547578.1"/>
    <property type="molecule type" value="Genomic_DNA"/>
</dbReference>
<dbReference type="Proteomes" id="UP000753908">
    <property type="component" value="Unassembled WGS sequence"/>
</dbReference>
<proteinExistence type="predicted"/>
<evidence type="ECO:0000259" key="2">
    <source>
        <dbReference type="Pfam" id="PF02698"/>
    </source>
</evidence>
<feature type="domain" description="DUF218" evidence="2">
    <location>
        <begin position="147"/>
        <end position="327"/>
    </location>
</feature>
<name>A0A951PQ31_9CYAN</name>
<dbReference type="GO" id="GO:0005886">
    <property type="term" value="C:plasma membrane"/>
    <property type="evidence" value="ECO:0007669"/>
    <property type="project" value="TreeGrafter"/>
</dbReference>
<dbReference type="InterPro" id="IPR003848">
    <property type="entry name" value="DUF218"/>
</dbReference>
<dbReference type="InterPro" id="IPR014729">
    <property type="entry name" value="Rossmann-like_a/b/a_fold"/>
</dbReference>
<keyword evidence="1" id="KW-0812">Transmembrane</keyword>
<gene>
    <name evidence="3" type="ORF">KME25_24525</name>
</gene>
<comment type="caution">
    <text evidence="3">The sequence shown here is derived from an EMBL/GenBank/DDBJ whole genome shotgun (WGS) entry which is preliminary data.</text>
</comment>
<feature type="transmembrane region" description="Helical" evidence="1">
    <location>
        <begin position="28"/>
        <end position="49"/>
    </location>
</feature>
<dbReference type="GO" id="GO:0043164">
    <property type="term" value="P:Gram-negative-bacterium-type cell wall biogenesis"/>
    <property type="evidence" value="ECO:0007669"/>
    <property type="project" value="TreeGrafter"/>
</dbReference>
<reference evidence="3" key="1">
    <citation type="submission" date="2021-05" db="EMBL/GenBank/DDBJ databases">
        <authorList>
            <person name="Pietrasiak N."/>
            <person name="Ward R."/>
            <person name="Stajich J.E."/>
            <person name="Kurbessoian T."/>
        </authorList>
    </citation>
    <scope>NUCLEOTIDE SEQUENCE</scope>
    <source>
        <strain evidence="3">CPER-KK1</strain>
    </source>
</reference>
<dbReference type="PANTHER" id="PTHR30336:SF4">
    <property type="entry name" value="ENVELOPE BIOGENESIS FACTOR ELYC"/>
    <property type="match status" value="1"/>
</dbReference>
<dbReference type="CDD" id="cd06259">
    <property type="entry name" value="YdcF-like"/>
    <property type="match status" value="1"/>
</dbReference>
<feature type="transmembrane region" description="Helical" evidence="1">
    <location>
        <begin position="90"/>
        <end position="107"/>
    </location>
</feature>
<accession>A0A951PQ31</accession>
<keyword evidence="1" id="KW-0472">Membrane</keyword>
<dbReference type="Gene3D" id="3.40.50.620">
    <property type="entry name" value="HUPs"/>
    <property type="match status" value="1"/>
</dbReference>
<keyword evidence="1" id="KW-1133">Transmembrane helix</keyword>
<organism evidence="3 4">
    <name type="scientific">Symplocastrum torsivum CPER-KK1</name>
    <dbReference type="NCBI Taxonomy" id="450513"/>
    <lineage>
        <taxon>Bacteria</taxon>
        <taxon>Bacillati</taxon>
        <taxon>Cyanobacteriota</taxon>
        <taxon>Cyanophyceae</taxon>
        <taxon>Oscillatoriophycideae</taxon>
        <taxon>Oscillatoriales</taxon>
        <taxon>Microcoleaceae</taxon>
        <taxon>Symplocastrum</taxon>
    </lineage>
</organism>
<sequence>MFLLLTQVLLWLLLTVILYQLLLKVIPRAYLTLIGGLFLFAIIVLAFFFPNDRLVSAAWNILAFPLKPVGASILLLIIALRQGLGKSRNLVSAALLILLVSSTPILANQLAQRTELGAIQAEQRRQELCQGVCPADVTPTGTAPVGAIVVLGRGTTQANLPYRTQIQLTDTGDRILYAAQLYREQVAAGTRPLVIVSAGPRADLQGNQDQTTEANDIATLLTQLGVPREQIVVEPRGVDLRSSAIEVNNILRSRQLGNSRVLLVTSGLNSRRARLTFADVGINVISRPTDFVGFQAGATPRLRLRIESFLPTVEALTVTTRIVEEFLTSLYYYLRGWLAPVII</sequence>
<protein>
    <submittedName>
        <fullName evidence="3">YdcF family protein</fullName>
    </submittedName>
</protein>